<dbReference type="GO" id="GO:0005634">
    <property type="term" value="C:nucleus"/>
    <property type="evidence" value="ECO:0007669"/>
    <property type="project" value="UniProtKB-SubCell"/>
</dbReference>
<evidence type="ECO:0000256" key="4">
    <source>
        <dbReference type="SAM" id="MobiDB-lite"/>
    </source>
</evidence>
<feature type="region of interest" description="Disordered" evidence="4">
    <location>
        <begin position="328"/>
        <end position="361"/>
    </location>
</feature>
<organism evidence="6">
    <name type="scientific">Mucochytrium quahogii</name>
    <dbReference type="NCBI Taxonomy" id="96639"/>
    <lineage>
        <taxon>Eukaryota</taxon>
        <taxon>Sar</taxon>
        <taxon>Stramenopiles</taxon>
        <taxon>Bigyra</taxon>
        <taxon>Labyrinthulomycetes</taxon>
        <taxon>Thraustochytrida</taxon>
        <taxon>Thraustochytriidae</taxon>
        <taxon>Mucochytrium</taxon>
    </lineage>
</organism>
<dbReference type="PANTHER" id="PTHR12446:SF34">
    <property type="entry name" value="PROTEIN LIN-54 HOMOLOG"/>
    <property type="match status" value="1"/>
</dbReference>
<dbReference type="PROSITE" id="PS51634">
    <property type="entry name" value="CRC"/>
    <property type="match status" value="1"/>
</dbReference>
<evidence type="ECO:0000313" key="6">
    <source>
        <dbReference type="EMBL" id="CAD9683668.1"/>
    </source>
</evidence>
<dbReference type="GO" id="GO:0006355">
    <property type="term" value="P:regulation of DNA-templated transcription"/>
    <property type="evidence" value="ECO:0007669"/>
    <property type="project" value="TreeGrafter"/>
</dbReference>
<dbReference type="PANTHER" id="PTHR12446">
    <property type="entry name" value="TESMIN/TSO1-RELATED"/>
    <property type="match status" value="1"/>
</dbReference>
<proteinExistence type="inferred from homology"/>
<gene>
    <name evidence="6" type="ORF">QSP1433_LOCUS8155</name>
    <name evidence="7" type="ORF">QSP1433_LOCUS8156</name>
</gene>
<reference evidence="6" key="1">
    <citation type="submission" date="2021-01" db="EMBL/GenBank/DDBJ databases">
        <authorList>
            <person name="Corre E."/>
            <person name="Pelletier E."/>
            <person name="Niang G."/>
            <person name="Scheremetjew M."/>
            <person name="Finn R."/>
            <person name="Kale V."/>
            <person name="Holt S."/>
            <person name="Cochrane G."/>
            <person name="Meng A."/>
            <person name="Brown T."/>
            <person name="Cohen L."/>
        </authorList>
    </citation>
    <scope>NUCLEOTIDE SEQUENCE</scope>
    <source>
        <strain evidence="6">NY070348D</strain>
    </source>
</reference>
<evidence type="ECO:0000313" key="7">
    <source>
        <dbReference type="EMBL" id="CAD9683670.1"/>
    </source>
</evidence>
<keyword evidence="3" id="KW-0539">Nucleus</keyword>
<dbReference type="Pfam" id="PF03638">
    <property type="entry name" value="TCR"/>
    <property type="match status" value="2"/>
</dbReference>
<dbReference type="InterPro" id="IPR028307">
    <property type="entry name" value="Lin-54_fam"/>
</dbReference>
<dbReference type="SMART" id="SM01114">
    <property type="entry name" value="CXC"/>
    <property type="match status" value="2"/>
</dbReference>
<protein>
    <recommendedName>
        <fullName evidence="5">CRC domain-containing protein</fullName>
    </recommendedName>
</protein>
<dbReference type="EMBL" id="HBHK01012999">
    <property type="protein sequence ID" value="CAD9683670.1"/>
    <property type="molecule type" value="Transcribed_RNA"/>
</dbReference>
<accession>A0A7S2RXN2</accession>
<comment type="subcellular location">
    <subcellularLocation>
        <location evidence="1">Nucleus</location>
    </subcellularLocation>
</comment>
<dbReference type="InterPro" id="IPR005172">
    <property type="entry name" value="CRC"/>
</dbReference>
<name>A0A7S2RXN2_9STRA</name>
<evidence type="ECO:0000256" key="1">
    <source>
        <dbReference type="ARBA" id="ARBA00004123"/>
    </source>
</evidence>
<evidence type="ECO:0000256" key="2">
    <source>
        <dbReference type="ARBA" id="ARBA00007267"/>
    </source>
</evidence>
<evidence type="ECO:0000259" key="5">
    <source>
        <dbReference type="PROSITE" id="PS51634"/>
    </source>
</evidence>
<comment type="similarity">
    <text evidence="2">Belongs to the lin-54 family.</text>
</comment>
<sequence length="387" mass="44132">MTDAAVDKLISEIKFRIKKDLEDGNLRMEAREPLEKKEREELDRRRESLHQQLADIDYLIHAKQVKLDKMRGYFAKLELEAVRQISETKQFEVDKIIERLRARTEPFLKNLRADIASLGRAKDHLRDKYWAKLYEDKYHWSLGLPVSNAPSNGNEVAEIVASLTRDEVKSLPTENKTPSEKKAAKKSTKPAVSIKNEQQLRLQEQKVAKAKKRFLCSCKKSKCLKLYCDCFAANQRCSALCSCTDCRNDSEHEAQRTVAIEMLKERKPMIFDRVGSSGSSPTGALLDPLAGCKCRKSRCLKKYCVCYGQGEYCKDTCRCIDCMNHDNQSPTSTGSGSKKKKHEMSLRATGSEKKREASEEFSPLDLLFEASKQDQSLMGSKRVRLTV</sequence>
<feature type="domain" description="CRC" evidence="5">
    <location>
        <begin position="212"/>
        <end position="327"/>
    </location>
</feature>
<evidence type="ECO:0000256" key="3">
    <source>
        <dbReference type="ARBA" id="ARBA00023242"/>
    </source>
</evidence>
<dbReference type="AlphaFoldDB" id="A0A7S2RXN2"/>
<dbReference type="InterPro" id="IPR033467">
    <property type="entry name" value="Tesmin/TSO1-like_CXC"/>
</dbReference>
<feature type="region of interest" description="Disordered" evidence="4">
    <location>
        <begin position="168"/>
        <end position="196"/>
    </location>
</feature>
<dbReference type="EMBL" id="HBHK01012998">
    <property type="protein sequence ID" value="CAD9683668.1"/>
    <property type="molecule type" value="Transcribed_RNA"/>
</dbReference>